<proteinExistence type="inferred from homology"/>
<evidence type="ECO:0000256" key="3">
    <source>
        <dbReference type="ARBA" id="ARBA00022729"/>
    </source>
</evidence>
<dbReference type="InterPro" id="IPR011862">
    <property type="entry name" value="Phos-bd"/>
</dbReference>
<reference evidence="7" key="1">
    <citation type="submission" date="2011-04" db="EMBL/GenBank/DDBJ databases">
        <title>The complete genome of Spirochaeta coccoides DSM 17374.</title>
        <authorList>
            <person name="Lucas S."/>
            <person name="Copeland A."/>
            <person name="Lapidus A."/>
            <person name="Bruce D."/>
            <person name="Goodwin L."/>
            <person name="Pitluck S."/>
            <person name="Peters L."/>
            <person name="Kyrpides N."/>
            <person name="Mavromatis K."/>
            <person name="Pagani I."/>
            <person name="Ivanova N."/>
            <person name="Ovchinnikova G."/>
            <person name="Lu M."/>
            <person name="Detter J.C."/>
            <person name="Tapia R."/>
            <person name="Han C."/>
            <person name="Land M."/>
            <person name="Hauser L."/>
            <person name="Markowitz V."/>
            <person name="Cheng J.-F."/>
            <person name="Hugenholtz P."/>
            <person name="Woyke T."/>
            <person name="Wu D."/>
            <person name="Spring S."/>
            <person name="Schroeder M."/>
            <person name="Brambilla E."/>
            <person name="Klenk H.-P."/>
            <person name="Eisen J.A."/>
        </authorList>
    </citation>
    <scope>NUCLEOTIDE SEQUENCE [LARGE SCALE GENOMIC DNA]</scope>
    <source>
        <strain evidence="7">ATCC BAA-1237 / DSM 17374 / SPN1</strain>
    </source>
</reference>
<evidence type="ECO:0000256" key="1">
    <source>
        <dbReference type="ARBA" id="ARBA00008725"/>
    </source>
</evidence>
<name>F4GIF5_PARC1</name>
<dbReference type="CDD" id="cd13653">
    <property type="entry name" value="PBP2_phosphate_like_1"/>
    <property type="match status" value="1"/>
</dbReference>
<dbReference type="EMBL" id="CP002659">
    <property type="protein sequence ID" value="AEC01663.1"/>
    <property type="molecule type" value="Genomic_DNA"/>
</dbReference>
<gene>
    <name evidence="6" type="ordered locus">Spico_0435</name>
</gene>
<dbReference type="NCBIfam" id="TIGR02136">
    <property type="entry name" value="ptsS_2"/>
    <property type="match status" value="1"/>
</dbReference>
<dbReference type="SUPFAM" id="SSF53850">
    <property type="entry name" value="Periplasmic binding protein-like II"/>
    <property type="match status" value="1"/>
</dbReference>
<dbReference type="eggNOG" id="COG0226">
    <property type="taxonomic scope" value="Bacteria"/>
</dbReference>
<reference evidence="6 7" key="2">
    <citation type="journal article" date="2012" name="Stand. Genomic Sci.">
        <title>Complete genome sequence of the termite hindgut bacterium Spirochaeta coccoides type strain (SPN1(T)), reclassification in the genus Sphaerochaeta as Sphaerochaeta coccoides comb. nov. and emendations of the family Spirochaetaceae and the genus Sphaerochaeta.</title>
        <authorList>
            <person name="Abt B."/>
            <person name="Han C."/>
            <person name="Scheuner C."/>
            <person name="Lu M."/>
            <person name="Lapidus A."/>
            <person name="Nolan M."/>
            <person name="Lucas S."/>
            <person name="Hammon N."/>
            <person name="Deshpande S."/>
            <person name="Cheng J.F."/>
            <person name="Tapia R."/>
            <person name="Goodwin L.A."/>
            <person name="Pitluck S."/>
            <person name="Liolios K."/>
            <person name="Pagani I."/>
            <person name="Ivanova N."/>
            <person name="Mavromatis K."/>
            <person name="Mikhailova N."/>
            <person name="Huntemann M."/>
            <person name="Pati A."/>
            <person name="Chen A."/>
            <person name="Palaniappan K."/>
            <person name="Land M."/>
            <person name="Hauser L."/>
            <person name="Brambilla E.M."/>
            <person name="Rohde M."/>
            <person name="Spring S."/>
            <person name="Gronow S."/>
            <person name="Goker M."/>
            <person name="Woyke T."/>
            <person name="Bristow J."/>
            <person name="Eisen J.A."/>
            <person name="Markowitz V."/>
            <person name="Hugenholtz P."/>
            <person name="Kyrpides N.C."/>
            <person name="Klenk H.P."/>
            <person name="Detter J.C."/>
        </authorList>
    </citation>
    <scope>NUCLEOTIDE SEQUENCE [LARGE SCALE GENOMIC DNA]</scope>
    <source>
        <strain evidence="7">ATCC BAA-1237 / DSM 17374 / SPN1</strain>
    </source>
</reference>
<dbReference type="STRING" id="760011.Spico_0435"/>
<dbReference type="InterPro" id="IPR050811">
    <property type="entry name" value="Phosphate_ABC_transporter"/>
</dbReference>
<keyword evidence="2 4" id="KW-0813">Transport</keyword>
<evidence type="ECO:0000256" key="4">
    <source>
        <dbReference type="RuleBase" id="RU367119"/>
    </source>
</evidence>
<comment type="similarity">
    <text evidence="1 4">Belongs to the PstS family.</text>
</comment>
<feature type="chain" id="PRO_5027158270" description="Phosphate-binding protein" evidence="4">
    <location>
        <begin position="23"/>
        <end position="284"/>
    </location>
</feature>
<feature type="domain" description="PBP" evidence="5">
    <location>
        <begin position="35"/>
        <end position="270"/>
    </location>
</feature>
<dbReference type="InterPro" id="IPR024370">
    <property type="entry name" value="PBP_domain"/>
</dbReference>
<evidence type="ECO:0000259" key="5">
    <source>
        <dbReference type="Pfam" id="PF12849"/>
    </source>
</evidence>
<organism evidence="6 7">
    <name type="scientific">Parasphaerochaeta coccoides (strain ATCC BAA-1237 / DSM 17374 / SPN1)</name>
    <name type="common">Sphaerochaeta coccoides</name>
    <dbReference type="NCBI Taxonomy" id="760011"/>
    <lineage>
        <taxon>Bacteria</taxon>
        <taxon>Pseudomonadati</taxon>
        <taxon>Spirochaetota</taxon>
        <taxon>Spirochaetia</taxon>
        <taxon>Spirochaetales</taxon>
        <taxon>Sphaerochaetaceae</taxon>
        <taxon>Parasphaerochaeta</taxon>
    </lineage>
</organism>
<keyword evidence="4" id="KW-0592">Phosphate transport</keyword>
<dbReference type="Proteomes" id="UP000007939">
    <property type="component" value="Chromosome"/>
</dbReference>
<evidence type="ECO:0000313" key="7">
    <source>
        <dbReference type="Proteomes" id="UP000007939"/>
    </source>
</evidence>
<comment type="function">
    <text evidence="4">Involved in the system for phosphate transport across the cytoplasmic membrane.</text>
</comment>
<evidence type="ECO:0000313" key="6">
    <source>
        <dbReference type="EMBL" id="AEC01663.1"/>
    </source>
</evidence>
<dbReference type="Gene3D" id="3.40.190.10">
    <property type="entry name" value="Periplasmic binding protein-like II"/>
    <property type="match status" value="2"/>
</dbReference>
<dbReference type="HOGENOM" id="CLU_026228_5_1_12"/>
<keyword evidence="3 4" id="KW-0732">Signal</keyword>
<dbReference type="GO" id="GO:0042301">
    <property type="term" value="F:phosphate ion binding"/>
    <property type="evidence" value="ECO:0007669"/>
    <property type="project" value="UniProtKB-UniRule"/>
</dbReference>
<dbReference type="GO" id="GO:0006817">
    <property type="term" value="P:phosphate ion transport"/>
    <property type="evidence" value="ECO:0007669"/>
    <property type="project" value="UniProtKB-UniRule"/>
</dbReference>
<dbReference type="AlphaFoldDB" id="F4GIF5"/>
<feature type="signal peptide" evidence="4">
    <location>
        <begin position="1"/>
        <end position="22"/>
    </location>
</feature>
<protein>
    <recommendedName>
        <fullName evidence="4">Phosphate-binding protein</fullName>
    </recommendedName>
</protein>
<keyword evidence="7" id="KW-1185">Reference proteome</keyword>
<accession>F4GIF5</accession>
<dbReference type="Pfam" id="PF12849">
    <property type="entry name" value="PBP_like_2"/>
    <property type="match status" value="1"/>
</dbReference>
<dbReference type="KEGG" id="scc:Spico_0435"/>
<evidence type="ECO:0000256" key="2">
    <source>
        <dbReference type="ARBA" id="ARBA00022448"/>
    </source>
</evidence>
<sequence>MKMKKIVAIALILVVAFGTVFAQGNKEQAQKPVEVKNYTFGGSTTVAPIVETAIPLFTAANPGVKISYEGVGTGTGLKQLTAGTLTLAGASRDLNSTEIADGLVPNTIALDGLSVAVNKSVTVANLSLAQLAGIFSGEISNWSQVGGPNAAIALIVRDESSGTYASFKEIVLDTQKKAPSKNAIVAKENGELAAKIASTPNSIGYLGMAFNHIVTEAGGKVLLVDGIESTTANVLNGSYPISRNLYLVSKGPLAGGSVEKAFVDFILSDKGAAVVLDAQYIPLN</sequence>
<dbReference type="PANTHER" id="PTHR30570:SF1">
    <property type="entry name" value="PHOSPHATE-BINDING PROTEIN PSTS"/>
    <property type="match status" value="1"/>
</dbReference>
<dbReference type="PANTHER" id="PTHR30570">
    <property type="entry name" value="PERIPLASMIC PHOSPHATE BINDING COMPONENT OF PHOSPHATE ABC TRANSPORTER"/>
    <property type="match status" value="1"/>
</dbReference>